<dbReference type="InterPro" id="IPR011990">
    <property type="entry name" value="TPR-like_helical_dom_sf"/>
</dbReference>
<gene>
    <name evidence="2" type="ORF">CLV51_103677</name>
</gene>
<comment type="caution">
    <text evidence="2">The sequence shown here is derived from an EMBL/GenBank/DDBJ whole genome shotgun (WGS) entry which is preliminary data.</text>
</comment>
<proteinExistence type="predicted"/>
<dbReference type="Proteomes" id="UP000240971">
    <property type="component" value="Unassembled WGS sequence"/>
</dbReference>
<keyword evidence="1" id="KW-0732">Signal</keyword>
<dbReference type="Pfam" id="PF12741">
    <property type="entry name" value="SusD-like"/>
    <property type="match status" value="1"/>
</dbReference>
<evidence type="ECO:0000313" key="2">
    <source>
        <dbReference type="EMBL" id="PSL46696.1"/>
    </source>
</evidence>
<dbReference type="EMBL" id="PYAW01000003">
    <property type="protein sequence ID" value="PSL46696.1"/>
    <property type="molecule type" value="Genomic_DNA"/>
</dbReference>
<reference evidence="2 3" key="1">
    <citation type="submission" date="2018-03" db="EMBL/GenBank/DDBJ databases">
        <title>Genomic Encyclopedia of Archaeal and Bacterial Type Strains, Phase II (KMG-II): from individual species to whole genera.</title>
        <authorList>
            <person name="Goeker M."/>
        </authorList>
    </citation>
    <scope>NUCLEOTIDE SEQUENCE [LARGE SCALE GENOMIC DNA]</scope>
    <source>
        <strain evidence="2 3">DSM 24859</strain>
    </source>
</reference>
<dbReference type="AlphaFoldDB" id="A0A2P8HKF4"/>
<sequence length="541" mass="60186">MKFNTNYNYKGILRMVPVVLAAGLMFTQTSCTKDYKSFNTNPVEVTDSMLKLDFVGLGIFITQEQTNVFPNATSGDASAYQVAQNLSADLYSGYMGTPTAFNGGQNNSNYFMMQGWNNAAFNVGYTSVMSAWNEVKRRAAATHPDMYAVASIVKVEAMHRVTDIYGPLPYTRFGGGGITIPYDSQDSIYHSFFRELDTAIQTLTAFVQANPGQKPLQKSDFVYGSDYKKWIRFANSLKLRLAMRIVYAEPVLAKQKAEEAVSNSYGVLTTNDDNANVKTTNGIIITHPLWVITDPYGDIRMSANMESFLVGYKDPRLSSYFKPSVAFPGQYKGIRNGIQIVAKSDREGFSQLNFQQSSPVQWMTAAEIFFLRAEGALWGWNMGGTPQSLYEQGIAVSFDQHSAGNATNYINDAVSKAAPYIDPVNAANNVADPSSDLSTITIKWNDGDSFERKLERIITQKWISVYPDGEEAWSEFRRTGYPKIFPVVVNNSGGIIDTKVQIRRLPFPLSEYQNNTTEVGKAAAFLSGPDNPGTKLWWDKK</sequence>
<feature type="chain" id="PRO_5015140821" evidence="1">
    <location>
        <begin position="22"/>
        <end position="541"/>
    </location>
</feature>
<keyword evidence="3" id="KW-1185">Reference proteome</keyword>
<accession>A0A2P8HKF4</accession>
<feature type="signal peptide" evidence="1">
    <location>
        <begin position="1"/>
        <end position="21"/>
    </location>
</feature>
<keyword evidence="2" id="KW-0449">Lipoprotein</keyword>
<dbReference type="SUPFAM" id="SSF48452">
    <property type="entry name" value="TPR-like"/>
    <property type="match status" value="1"/>
</dbReference>
<dbReference type="InterPro" id="IPR024302">
    <property type="entry name" value="SusD-like"/>
</dbReference>
<name>A0A2P8HKF4_CHINA</name>
<evidence type="ECO:0000256" key="1">
    <source>
        <dbReference type="SAM" id="SignalP"/>
    </source>
</evidence>
<dbReference type="Gene3D" id="1.25.40.390">
    <property type="match status" value="1"/>
</dbReference>
<protein>
    <submittedName>
        <fullName evidence="2">SusD/RagB-like outer membrane lipoprotein</fullName>
    </submittedName>
</protein>
<organism evidence="2 3">
    <name type="scientific">Chitinophaga niastensis</name>
    <dbReference type="NCBI Taxonomy" id="536980"/>
    <lineage>
        <taxon>Bacteria</taxon>
        <taxon>Pseudomonadati</taxon>
        <taxon>Bacteroidota</taxon>
        <taxon>Chitinophagia</taxon>
        <taxon>Chitinophagales</taxon>
        <taxon>Chitinophagaceae</taxon>
        <taxon>Chitinophaga</taxon>
    </lineage>
</organism>
<dbReference type="RefSeq" id="WP_211302036.1">
    <property type="nucleotide sequence ID" value="NZ_PYAW01000003.1"/>
</dbReference>
<evidence type="ECO:0000313" key="3">
    <source>
        <dbReference type="Proteomes" id="UP000240971"/>
    </source>
</evidence>